<dbReference type="InterPro" id="IPR033116">
    <property type="entry name" value="TRYPSIN_SER"/>
</dbReference>
<dbReference type="InterPro" id="IPR009003">
    <property type="entry name" value="Peptidase_S1_PA"/>
</dbReference>
<dbReference type="Gene3D" id="2.40.10.10">
    <property type="entry name" value="Trypsin-like serine proteases"/>
    <property type="match status" value="3"/>
</dbReference>
<evidence type="ECO:0000256" key="5">
    <source>
        <dbReference type="RuleBase" id="RU363034"/>
    </source>
</evidence>
<dbReference type="InterPro" id="IPR001314">
    <property type="entry name" value="Peptidase_S1A"/>
</dbReference>
<keyword evidence="1 5" id="KW-0645">Protease</keyword>
<dbReference type="PROSITE" id="PS50240">
    <property type="entry name" value="TRYPSIN_DOM"/>
    <property type="match status" value="1"/>
</dbReference>
<dbReference type="InterPro" id="IPR001254">
    <property type="entry name" value="Trypsin_dom"/>
</dbReference>
<dbReference type="Proteomes" id="UP000291020">
    <property type="component" value="Unassembled WGS sequence"/>
</dbReference>
<sequence length="302" mass="34245">MQEVLIPFILCRSFLLERNKSYTKRWQRKLILVAPSILVLCYDVCGVPSNQPRFLFSRIMGGEEAVPYSWPWQVSIQISAEHICGGAALTKEWVVTAAHCFNYNVHGAKGEKRSVKRYIIHQDFNEITMDSDIALLQLTEPLEFNHYVRPVCLPEKNEVVQPSRVCTTTGWGTHNEVPILVSETCQNYYVNYPSKVTQRMLCAGFPLEEGKDSCTGDSGGPLVCPSEESGFYTLSGLISWGFGCGRKNYPGVYTNVAVFIDWINHYINNTGMYWRASKFGYPCHILLFLPLILFLQVSSVFP</sequence>
<evidence type="ECO:0000256" key="2">
    <source>
        <dbReference type="ARBA" id="ARBA00022801"/>
    </source>
</evidence>
<dbReference type="CDD" id="cd00190">
    <property type="entry name" value="Tryp_SPc"/>
    <property type="match status" value="1"/>
</dbReference>
<keyword evidence="8" id="KW-1185">Reference proteome</keyword>
<proteinExistence type="predicted"/>
<dbReference type="PROSITE" id="PS00135">
    <property type="entry name" value="TRYPSIN_SER"/>
    <property type="match status" value="1"/>
</dbReference>
<dbReference type="AlphaFoldDB" id="A0A452IU32"/>
<organism evidence="7 8">
    <name type="scientific">Gopherus agassizii</name>
    <name type="common">Agassiz's desert tortoise</name>
    <dbReference type="NCBI Taxonomy" id="38772"/>
    <lineage>
        <taxon>Eukaryota</taxon>
        <taxon>Metazoa</taxon>
        <taxon>Chordata</taxon>
        <taxon>Craniata</taxon>
        <taxon>Vertebrata</taxon>
        <taxon>Euteleostomi</taxon>
        <taxon>Archelosauria</taxon>
        <taxon>Testudinata</taxon>
        <taxon>Testudines</taxon>
        <taxon>Cryptodira</taxon>
        <taxon>Durocryptodira</taxon>
        <taxon>Testudinoidea</taxon>
        <taxon>Testudinidae</taxon>
        <taxon>Gopherus</taxon>
    </lineage>
</organism>
<keyword evidence="4" id="KW-1015">Disulfide bond</keyword>
<dbReference type="STRING" id="38772.ENSGAGP00000031405"/>
<dbReference type="Ensembl" id="ENSGAGT00000035621.1">
    <property type="protein sequence ID" value="ENSGAGP00000031405.1"/>
    <property type="gene ID" value="ENSGAGG00000022565.1"/>
</dbReference>
<dbReference type="PRINTS" id="PR00722">
    <property type="entry name" value="CHYMOTRYPSIN"/>
</dbReference>
<protein>
    <recommendedName>
        <fullName evidence="6">Peptidase S1 domain-containing protein</fullName>
    </recommendedName>
</protein>
<evidence type="ECO:0000313" key="8">
    <source>
        <dbReference type="Proteomes" id="UP000291020"/>
    </source>
</evidence>
<dbReference type="InterPro" id="IPR043504">
    <property type="entry name" value="Peptidase_S1_PA_chymotrypsin"/>
</dbReference>
<reference evidence="7" key="2">
    <citation type="submission" date="2025-08" db="UniProtKB">
        <authorList>
            <consortium name="Ensembl"/>
        </authorList>
    </citation>
    <scope>IDENTIFICATION</scope>
</reference>
<reference evidence="7" key="3">
    <citation type="submission" date="2025-09" db="UniProtKB">
        <authorList>
            <consortium name="Ensembl"/>
        </authorList>
    </citation>
    <scope>IDENTIFICATION</scope>
</reference>
<name>A0A452IU32_9SAUR</name>
<dbReference type="GO" id="GO:0004252">
    <property type="term" value="F:serine-type endopeptidase activity"/>
    <property type="evidence" value="ECO:0007669"/>
    <property type="project" value="InterPro"/>
</dbReference>
<dbReference type="SMART" id="SM00020">
    <property type="entry name" value="Tryp_SPc"/>
    <property type="match status" value="1"/>
</dbReference>
<dbReference type="GO" id="GO:0006508">
    <property type="term" value="P:proteolysis"/>
    <property type="evidence" value="ECO:0007669"/>
    <property type="project" value="UniProtKB-KW"/>
</dbReference>
<dbReference type="InterPro" id="IPR018114">
    <property type="entry name" value="TRYPSIN_HIS"/>
</dbReference>
<evidence type="ECO:0000256" key="3">
    <source>
        <dbReference type="ARBA" id="ARBA00022825"/>
    </source>
</evidence>
<accession>A0A452IU32</accession>
<dbReference type="SUPFAM" id="SSF50494">
    <property type="entry name" value="Trypsin-like serine proteases"/>
    <property type="match status" value="1"/>
</dbReference>
<dbReference type="PROSITE" id="PS00134">
    <property type="entry name" value="TRYPSIN_HIS"/>
    <property type="match status" value="1"/>
</dbReference>
<evidence type="ECO:0000256" key="4">
    <source>
        <dbReference type="ARBA" id="ARBA00023157"/>
    </source>
</evidence>
<reference evidence="8" key="1">
    <citation type="journal article" date="2017" name="PLoS ONE">
        <title>The Agassiz's desert tortoise genome provides a resource for the conservation of a threatened species.</title>
        <authorList>
            <person name="Tollis M."/>
            <person name="DeNardo D.F."/>
            <person name="Cornelius J.A."/>
            <person name="Dolby G.A."/>
            <person name="Edwards T."/>
            <person name="Henen B.T."/>
            <person name="Karl A.E."/>
            <person name="Murphy R.W."/>
            <person name="Kusumi K."/>
        </authorList>
    </citation>
    <scope>NUCLEOTIDE SEQUENCE [LARGE SCALE GENOMIC DNA]</scope>
</reference>
<dbReference type="PANTHER" id="PTHR24252:SF18">
    <property type="entry name" value="OVOCHYMASE 1"/>
    <property type="match status" value="1"/>
</dbReference>
<evidence type="ECO:0000259" key="6">
    <source>
        <dbReference type="PROSITE" id="PS50240"/>
    </source>
</evidence>
<evidence type="ECO:0000313" key="7">
    <source>
        <dbReference type="Ensembl" id="ENSGAGP00000031405.1"/>
    </source>
</evidence>
<feature type="domain" description="Peptidase S1" evidence="6">
    <location>
        <begin position="59"/>
        <end position="268"/>
    </location>
</feature>
<evidence type="ECO:0000256" key="1">
    <source>
        <dbReference type="ARBA" id="ARBA00022670"/>
    </source>
</evidence>
<keyword evidence="3 5" id="KW-0720">Serine protease</keyword>
<keyword evidence="2 5" id="KW-0378">Hydrolase</keyword>
<dbReference type="PANTHER" id="PTHR24252">
    <property type="entry name" value="ACROSIN-RELATED"/>
    <property type="match status" value="1"/>
</dbReference>
<dbReference type="FunFam" id="2.40.10.10:FF:000003">
    <property type="entry name" value="Transmembrane serine protease 3"/>
    <property type="match status" value="1"/>
</dbReference>
<dbReference type="Pfam" id="PF00089">
    <property type="entry name" value="Trypsin"/>
    <property type="match status" value="1"/>
</dbReference>